<dbReference type="EMBL" id="FRAR01000034">
    <property type="protein sequence ID" value="SHK96749.1"/>
    <property type="molecule type" value="Genomic_DNA"/>
</dbReference>
<dbReference type="STRING" id="1121421.SAMN02745123_03751"/>
<protein>
    <submittedName>
        <fullName evidence="1">Uncharacterized protein</fullName>
    </submittedName>
</protein>
<proteinExistence type="predicted"/>
<evidence type="ECO:0000313" key="2">
    <source>
        <dbReference type="Proteomes" id="UP000183997"/>
    </source>
</evidence>
<gene>
    <name evidence="1" type="ORF">SAMN02745123_03751</name>
</gene>
<sequence length="186" mass="20138">MLDGGLGYVFGSSQTGFKVISLSGFVKGKGLPITIKYDGKILNPWAPGNPIPDQCWFTGGFDGIYLTIPNTDSGWGENYTPTADEIKAYFNGWVMYKDSTNGALYDGTGTKVWAKRYCGVGTPAATWVTGTVAVYLSGVPTCPITMNDMGYTPYQLHYQLATPTTEVVPHEGELVLHEGANQIEVF</sequence>
<name>A0A1M6WT45_9FIRM</name>
<reference evidence="2" key="1">
    <citation type="submission" date="2016-11" db="EMBL/GenBank/DDBJ databases">
        <authorList>
            <person name="Varghese N."/>
            <person name="Submissions S."/>
        </authorList>
    </citation>
    <scope>NUCLEOTIDE SEQUENCE [LARGE SCALE GENOMIC DNA]</scope>
    <source>
        <strain evidence="2">DSM 10349</strain>
    </source>
</reference>
<organism evidence="1 2">
    <name type="scientific">Desulforamulus aeronauticus DSM 10349</name>
    <dbReference type="NCBI Taxonomy" id="1121421"/>
    <lineage>
        <taxon>Bacteria</taxon>
        <taxon>Bacillati</taxon>
        <taxon>Bacillota</taxon>
        <taxon>Clostridia</taxon>
        <taxon>Eubacteriales</taxon>
        <taxon>Peptococcaceae</taxon>
        <taxon>Desulforamulus</taxon>
    </lineage>
</organism>
<evidence type="ECO:0000313" key="1">
    <source>
        <dbReference type="EMBL" id="SHK96749.1"/>
    </source>
</evidence>
<accession>A0A1M6WT45</accession>
<keyword evidence="2" id="KW-1185">Reference proteome</keyword>
<dbReference type="Proteomes" id="UP000183997">
    <property type="component" value="Unassembled WGS sequence"/>
</dbReference>
<dbReference type="AlphaFoldDB" id="A0A1M6WT45"/>